<keyword evidence="10 16" id="KW-0130">Cell adhesion</keyword>
<keyword evidence="6" id="KW-0479">Metal-binding</keyword>
<feature type="signal peptide" evidence="18">
    <location>
        <begin position="1"/>
        <end position="26"/>
    </location>
</feature>
<dbReference type="PANTHER" id="PTHR24025">
    <property type="entry name" value="DESMOGLEIN FAMILY MEMBER"/>
    <property type="match status" value="1"/>
</dbReference>
<dbReference type="FunFam" id="2.60.40.60:FF:000011">
    <property type="entry name" value="Cadherin 1"/>
    <property type="match status" value="1"/>
</dbReference>
<evidence type="ECO:0000256" key="14">
    <source>
        <dbReference type="ARBA" id="ARBA00023180"/>
    </source>
</evidence>
<evidence type="ECO:0000256" key="18">
    <source>
        <dbReference type="SAM" id="SignalP"/>
    </source>
</evidence>
<dbReference type="GO" id="GO:0005509">
    <property type="term" value="F:calcium ion binding"/>
    <property type="evidence" value="ECO:0007669"/>
    <property type="project" value="UniProtKB-UniRule"/>
</dbReference>
<dbReference type="PROSITE" id="PS50268">
    <property type="entry name" value="CADHERIN_2"/>
    <property type="match status" value="4"/>
</dbReference>
<evidence type="ECO:0000256" key="10">
    <source>
        <dbReference type="ARBA" id="ARBA00022889"/>
    </source>
</evidence>
<evidence type="ECO:0000256" key="9">
    <source>
        <dbReference type="ARBA" id="ARBA00022837"/>
    </source>
</evidence>
<evidence type="ECO:0000313" key="20">
    <source>
        <dbReference type="EMBL" id="KAI1889193.1"/>
    </source>
</evidence>
<dbReference type="GO" id="GO:0030057">
    <property type="term" value="C:desmosome"/>
    <property type="evidence" value="ECO:0007669"/>
    <property type="project" value="UniProtKB-SubCell"/>
</dbReference>
<dbReference type="Gene3D" id="4.10.900.10">
    <property type="entry name" value="TCF3-CBD (Catenin binding domain)"/>
    <property type="match status" value="1"/>
</dbReference>
<dbReference type="InterPro" id="IPR015919">
    <property type="entry name" value="Cadherin-like_sf"/>
</dbReference>
<dbReference type="OrthoDB" id="8961010at2759"/>
<dbReference type="SUPFAM" id="SSF49313">
    <property type="entry name" value="Cadherin-like"/>
    <property type="match status" value="5"/>
</dbReference>
<dbReference type="Pfam" id="PF00028">
    <property type="entry name" value="Cadherin"/>
    <property type="match status" value="2"/>
</dbReference>
<dbReference type="FunFam" id="2.60.40.60:FF:000074">
    <property type="entry name" value="Desmoglein 4"/>
    <property type="match status" value="1"/>
</dbReference>
<dbReference type="PROSITE" id="PS00232">
    <property type="entry name" value="CADHERIN_1"/>
    <property type="match status" value="2"/>
</dbReference>
<feature type="domain" description="Cadherin" evidence="19">
    <location>
        <begin position="76"/>
        <end position="150"/>
    </location>
</feature>
<dbReference type="FunFam" id="4.10.900.10:FF:000003">
    <property type="entry name" value="Desmoglein 1"/>
    <property type="match status" value="1"/>
</dbReference>
<dbReference type="PANTHER" id="PTHR24025:SF29">
    <property type="entry name" value="DESMOGLEIN-2-LIKE-RELATED"/>
    <property type="match status" value="1"/>
</dbReference>
<dbReference type="InterPro" id="IPR027397">
    <property type="entry name" value="Catenin-bd_sf"/>
</dbReference>
<dbReference type="Proteomes" id="UP000829720">
    <property type="component" value="Unassembled WGS sequence"/>
</dbReference>
<evidence type="ECO:0000256" key="7">
    <source>
        <dbReference type="ARBA" id="ARBA00022729"/>
    </source>
</evidence>
<dbReference type="FunFam" id="2.60.40.60:FF:000031">
    <property type="entry name" value="Cadherin 3"/>
    <property type="match status" value="1"/>
</dbReference>
<evidence type="ECO:0000256" key="5">
    <source>
        <dbReference type="ARBA" id="ARBA00022692"/>
    </source>
</evidence>
<organism evidence="20 21">
    <name type="scientific">Albula goreensis</name>
    <dbReference type="NCBI Taxonomy" id="1534307"/>
    <lineage>
        <taxon>Eukaryota</taxon>
        <taxon>Metazoa</taxon>
        <taxon>Chordata</taxon>
        <taxon>Craniata</taxon>
        <taxon>Vertebrata</taxon>
        <taxon>Euteleostomi</taxon>
        <taxon>Actinopterygii</taxon>
        <taxon>Neopterygii</taxon>
        <taxon>Teleostei</taxon>
        <taxon>Albuliformes</taxon>
        <taxon>Albulidae</taxon>
        <taxon>Albula</taxon>
    </lineage>
</organism>
<evidence type="ECO:0000256" key="6">
    <source>
        <dbReference type="ARBA" id="ARBA00022723"/>
    </source>
</evidence>
<dbReference type="InterPro" id="IPR020894">
    <property type="entry name" value="Cadherin_CS"/>
</dbReference>
<evidence type="ECO:0000256" key="13">
    <source>
        <dbReference type="ARBA" id="ARBA00023136"/>
    </source>
</evidence>
<feature type="domain" description="Cadherin" evidence="19">
    <location>
        <begin position="261"/>
        <end position="355"/>
    </location>
</feature>
<evidence type="ECO:0000256" key="15">
    <source>
        <dbReference type="PROSITE-ProRule" id="PRU00043"/>
    </source>
</evidence>
<keyword evidence="14" id="KW-0325">Glycoprotein</keyword>
<keyword evidence="9 15" id="KW-0106">Calcium</keyword>
<dbReference type="InterPro" id="IPR050971">
    <property type="entry name" value="Cadherin-domain_protein"/>
</dbReference>
<evidence type="ECO:0000256" key="3">
    <source>
        <dbReference type="ARBA" id="ARBA00022475"/>
    </source>
</evidence>
<comment type="caution">
    <text evidence="20">The sequence shown here is derived from an EMBL/GenBank/DDBJ whole genome shotgun (WGS) entry which is preliminary data.</text>
</comment>
<dbReference type="InterPro" id="IPR000233">
    <property type="entry name" value="Cadherin_Y-type_LIR"/>
</dbReference>
<dbReference type="CDD" id="cd11304">
    <property type="entry name" value="Cadherin_repeat"/>
    <property type="match status" value="4"/>
</dbReference>
<evidence type="ECO:0000256" key="17">
    <source>
        <dbReference type="RuleBase" id="RU004358"/>
    </source>
</evidence>
<dbReference type="PRINTS" id="PR01818">
    <property type="entry name" value="DESMOCADHERN"/>
</dbReference>
<dbReference type="GO" id="GO:0005886">
    <property type="term" value="C:plasma membrane"/>
    <property type="evidence" value="ECO:0007669"/>
    <property type="project" value="UniProtKB-SubCell"/>
</dbReference>
<proteinExistence type="predicted"/>
<keyword evidence="12" id="KW-1133">Transmembrane helix</keyword>
<dbReference type="GO" id="GO:0045216">
    <property type="term" value="P:cell-cell junction organization"/>
    <property type="evidence" value="ECO:0007669"/>
    <property type="project" value="UniProtKB-ARBA"/>
</dbReference>
<evidence type="ECO:0000256" key="1">
    <source>
        <dbReference type="ARBA" id="ARBA00004251"/>
    </source>
</evidence>
<dbReference type="GO" id="GO:0007156">
    <property type="term" value="P:homophilic cell adhesion via plasma membrane adhesion molecules"/>
    <property type="evidence" value="ECO:0007669"/>
    <property type="project" value="InterPro"/>
</dbReference>
<dbReference type="PRINTS" id="PR00205">
    <property type="entry name" value="CADHERIN"/>
</dbReference>
<keyword evidence="13" id="KW-0472">Membrane</keyword>
<evidence type="ECO:0000256" key="4">
    <source>
        <dbReference type="ARBA" id="ARBA00022685"/>
    </source>
</evidence>
<keyword evidence="5 16" id="KW-0812">Transmembrane</keyword>
<keyword evidence="11" id="KW-0965">Cell junction</keyword>
<dbReference type="EMBL" id="JAERUA010000016">
    <property type="protein sequence ID" value="KAI1889193.1"/>
    <property type="molecule type" value="Genomic_DNA"/>
</dbReference>
<keyword evidence="3" id="KW-1003">Cell membrane</keyword>
<feature type="chain" id="PRO_5035894172" description="Cadherin domain-containing protein" evidence="18">
    <location>
        <begin position="27"/>
        <end position="1087"/>
    </location>
</feature>
<dbReference type="FunFam" id="2.60.40.60:FF:000068">
    <property type="entry name" value="Desmoglein 1"/>
    <property type="match status" value="1"/>
</dbReference>
<evidence type="ECO:0000256" key="8">
    <source>
        <dbReference type="ARBA" id="ARBA00022737"/>
    </source>
</evidence>
<keyword evidence="4" id="KW-0165">Cleavage on pair of basic residues</keyword>
<comment type="function">
    <text evidence="17">A component of desmosome cell-cell junctions which are required for positive regulation of cellular adhesion. Involved in the interaction of plaque proteins and intermediate filaments mediating cell-cell adhesion.</text>
</comment>
<dbReference type="Gene3D" id="2.60.40.60">
    <property type="entry name" value="Cadherins"/>
    <property type="match status" value="5"/>
</dbReference>
<dbReference type="GO" id="GO:0055113">
    <property type="term" value="P:epiboly involved in gastrulation with mouth forming second"/>
    <property type="evidence" value="ECO:0007669"/>
    <property type="project" value="UniProtKB-ARBA"/>
</dbReference>
<accession>A0A8T3CVA9</accession>
<dbReference type="AlphaFoldDB" id="A0A8T3CVA9"/>
<evidence type="ECO:0000256" key="2">
    <source>
        <dbReference type="ARBA" id="ARBA00004568"/>
    </source>
</evidence>
<keyword evidence="21" id="KW-1185">Reference proteome</keyword>
<evidence type="ECO:0000256" key="11">
    <source>
        <dbReference type="ARBA" id="ARBA00022949"/>
    </source>
</evidence>
<feature type="domain" description="Cadherin" evidence="19">
    <location>
        <begin position="150"/>
        <end position="260"/>
    </location>
</feature>
<evidence type="ECO:0000256" key="16">
    <source>
        <dbReference type="RuleBase" id="RU003318"/>
    </source>
</evidence>
<evidence type="ECO:0000313" key="21">
    <source>
        <dbReference type="Proteomes" id="UP000829720"/>
    </source>
</evidence>
<dbReference type="SMART" id="SM00112">
    <property type="entry name" value="CA"/>
    <property type="match status" value="4"/>
</dbReference>
<evidence type="ECO:0000259" key="19">
    <source>
        <dbReference type="PROSITE" id="PS50268"/>
    </source>
</evidence>
<dbReference type="FunFam" id="2.60.40.60:FF:000083">
    <property type="entry name" value="Desmoglein 1"/>
    <property type="match status" value="1"/>
</dbReference>
<evidence type="ECO:0000256" key="12">
    <source>
        <dbReference type="ARBA" id="ARBA00022989"/>
    </source>
</evidence>
<dbReference type="Pfam" id="PF01049">
    <property type="entry name" value="CADH_Y-type_LIR"/>
    <property type="match status" value="1"/>
</dbReference>
<comment type="subcellular location">
    <subcellularLocation>
        <location evidence="2">Cell junction</location>
        <location evidence="2">Desmosome</location>
    </subcellularLocation>
    <subcellularLocation>
        <location evidence="1 16">Cell membrane</location>
        <topology evidence="1 16">Single-pass type I membrane protein</topology>
    </subcellularLocation>
</comment>
<protein>
    <recommendedName>
        <fullName evidence="19">Cadherin domain-containing protein</fullName>
    </recommendedName>
</protein>
<name>A0A8T3CVA9_9TELE</name>
<gene>
    <name evidence="20" type="ORF">AGOR_G00176600</name>
</gene>
<keyword evidence="7 18" id="KW-0732">Signal</keyword>
<sequence length="1087" mass="117406">MGIGDGSGCSLPSIGLLLLLFVSVSSVEVKAAKSSSLKRQKREWIIPPQKLTENVDYTKKEYIAKIRSDKQFLKPVRYSLSGVGATEDPMNLFVVDPETGFVRITGILDREKIHMYNLSGVARYLDGEYAEKNIDLRIQVVDQNDCKPKFSAMSPGSVYELSPTETFIMKINATDDDEPGNINSKIAYSIVSQEPKGEQMFFLRKNGDLFVRRPTLDRETQESYTLVIQGADLDGAVGGNVGTGTVTVKVLDVNDNIPTLDKDRYEGSIDENAQNVEVMRFQALDKDTDFENQLAEFEIVSGNEAGYFTIATDPKTNEGVLTLNKPVDYEELQDLDLQVVVKNKAPYHPSIAGSAGGGGGGSGAGGGPKFNPKVKAVPISEDGKSVNLKDVIVRYPAIDGDTMKDAENVRYVKGFDPDNWLVIDEKTAEVRLNKLPDRESKHLVNGTYYAKILCMTQDMPSKTATGTIALQVADFNDHCPELTSTSQSVCSDEKVAFVTAHDIDAYPNGAPFQFSIIPEETKGEWTVERLNDTSAILRAHENLWPGPYEVTLEITDQQGHACPDRQVMKVEVCTCDKNQVCGTRGGSGGDSPGAVFGAPGIGLLFLGLLTLLLVPLLLLFCNCGGGAGGIGGGFADLPYDTKEHLISYHTEGKGEDKEVPLLNAPLDMGGGYLQSQNLLGSGAVAMDTFQASASTMGGRGGFYYPPSGRVEVDYMEDMIGQEHVTGFQSAFESSEGHMYDGIALPEPFLGDYYSQKSRADAHPTKESLLVYDYEGQGSLAGSVGCCSLLEADNSLEFLNDLDPKFKTLAEICKQPEPEPKVTITPPKPVTMEHSATSVHTTNTVNVTRSSPPPPQVTNTERNVIIENNYTATLPKVNVRENVVVPSQTYLVQQPMYYATAPVLQATRYVMEPQVQGMYVVGEAPVTENMVLQERRVMSGPAVHGGVIGVQQGTLNRGENVVLVERNVGPGQVVREGAPGVVQMGNLSGSQIMLVEGQMGAGQVLQGGQSWIQQGTLQRGPISGSQNIVLVERQGGAGQVLQEGMSQTQSIIHEGPMLSPGLNGGSFHMGTLPGSHKIVVKEKKIVSG</sequence>
<reference evidence="20" key="1">
    <citation type="submission" date="2021-01" db="EMBL/GenBank/DDBJ databases">
        <authorList>
            <person name="Zahm M."/>
            <person name="Roques C."/>
            <person name="Cabau C."/>
            <person name="Klopp C."/>
            <person name="Donnadieu C."/>
            <person name="Jouanno E."/>
            <person name="Lampietro C."/>
            <person name="Louis A."/>
            <person name="Herpin A."/>
            <person name="Echchiki A."/>
            <person name="Berthelot C."/>
            <person name="Parey E."/>
            <person name="Roest-Crollius H."/>
            <person name="Braasch I."/>
            <person name="Postlethwait J."/>
            <person name="Bobe J."/>
            <person name="Montfort J."/>
            <person name="Bouchez O."/>
            <person name="Begum T."/>
            <person name="Mejri S."/>
            <person name="Adams A."/>
            <person name="Chen W.-J."/>
            <person name="Guiguen Y."/>
        </authorList>
    </citation>
    <scope>NUCLEOTIDE SEQUENCE</scope>
    <source>
        <tissue evidence="20">Blood</tissue>
    </source>
</reference>
<dbReference type="InterPro" id="IPR009122">
    <property type="entry name" value="Desmosomal_cadherin"/>
</dbReference>
<keyword evidence="8" id="KW-0677">Repeat</keyword>
<dbReference type="InterPro" id="IPR002126">
    <property type="entry name" value="Cadherin-like_dom"/>
</dbReference>
<feature type="domain" description="Cadherin" evidence="19">
    <location>
        <begin position="371"/>
        <end position="482"/>
    </location>
</feature>